<organism evidence="8 9">
    <name type="scientific">Micromonas commoda (strain RCC299 / NOUM17 / CCMP2709)</name>
    <name type="common">Picoplanktonic green alga</name>
    <dbReference type="NCBI Taxonomy" id="296587"/>
    <lineage>
        <taxon>Eukaryota</taxon>
        <taxon>Viridiplantae</taxon>
        <taxon>Chlorophyta</taxon>
        <taxon>Mamiellophyceae</taxon>
        <taxon>Mamiellales</taxon>
        <taxon>Mamiellaceae</taxon>
        <taxon>Micromonas</taxon>
    </lineage>
</organism>
<keyword evidence="4 6" id="KW-0808">Transferase</keyword>
<dbReference type="CDD" id="cd02440">
    <property type="entry name" value="AdoMet_MTases"/>
    <property type="match status" value="1"/>
</dbReference>
<evidence type="ECO:0000256" key="3">
    <source>
        <dbReference type="ARBA" id="ARBA00022603"/>
    </source>
</evidence>
<comment type="similarity">
    <text evidence="6">Belongs to the class I-like SAM-binding methyltransferase superfamily. gTMT family.</text>
</comment>
<accession>C1EAG5</accession>
<dbReference type="FunFam" id="3.40.50.150:FF:000669">
    <property type="entry name" value="Cyanobacterial-type MPBQ/MSBQ methyltransferase"/>
    <property type="match status" value="1"/>
</dbReference>
<dbReference type="RefSeq" id="XP_002503596.1">
    <property type="nucleotide sequence ID" value="XM_002503550.1"/>
</dbReference>
<feature type="region of interest" description="SAM motif III" evidence="6">
    <location>
        <begin position="190"/>
        <end position="199"/>
    </location>
</feature>
<dbReference type="InterPro" id="IPR025714">
    <property type="entry name" value="Methyltranfer_dom"/>
</dbReference>
<dbReference type="InterPro" id="IPR050447">
    <property type="entry name" value="Erg6_SMT_methyltransf"/>
</dbReference>
<dbReference type="Proteomes" id="UP000002009">
    <property type="component" value="Chromosome 7"/>
</dbReference>
<feature type="region of interest" description="SAM motif I" evidence="6">
    <location>
        <begin position="99"/>
        <end position="108"/>
    </location>
</feature>
<dbReference type="PROSITE" id="PS51581">
    <property type="entry name" value="SAM_GTMT"/>
    <property type="match status" value="1"/>
</dbReference>
<feature type="region of interest" description="SAM motif II" evidence="6">
    <location>
        <begin position="163"/>
        <end position="171"/>
    </location>
</feature>
<evidence type="ECO:0000256" key="1">
    <source>
        <dbReference type="ARBA" id="ARBA00004913"/>
    </source>
</evidence>
<dbReference type="OMA" id="WRHSIWA"/>
<protein>
    <recommendedName>
        <fullName evidence="7">Methyltransferase domain-containing protein</fullName>
    </recommendedName>
</protein>
<dbReference type="GeneID" id="8244887"/>
<evidence type="ECO:0000313" key="9">
    <source>
        <dbReference type="Proteomes" id="UP000002009"/>
    </source>
</evidence>
<comment type="pathway">
    <text evidence="1">Alkaloid biosynthesis.</text>
</comment>
<name>C1EAG5_MICCC</name>
<dbReference type="Pfam" id="PF13847">
    <property type="entry name" value="Methyltransf_31"/>
    <property type="match status" value="1"/>
</dbReference>
<evidence type="ECO:0000313" key="8">
    <source>
        <dbReference type="EMBL" id="ACO64854.1"/>
    </source>
</evidence>
<evidence type="ECO:0000256" key="4">
    <source>
        <dbReference type="ARBA" id="ARBA00022679"/>
    </source>
</evidence>
<dbReference type="Gene3D" id="3.40.50.150">
    <property type="entry name" value="Vaccinia Virus protein VP39"/>
    <property type="match status" value="1"/>
</dbReference>
<proteinExistence type="inferred from homology"/>
<feature type="non-terminal residue" evidence="8">
    <location>
        <position position="315"/>
    </location>
</feature>
<keyword evidence="2" id="KW-0017">Alkaloid metabolism</keyword>
<gene>
    <name evidence="8" type="ORF">MICPUN_75700</name>
</gene>
<dbReference type="InterPro" id="IPR025774">
    <property type="entry name" value="PiNMT-like"/>
</dbReference>
<keyword evidence="3 6" id="KW-0489">Methyltransferase</keyword>
<dbReference type="STRING" id="296587.C1EAG5"/>
<evidence type="ECO:0000256" key="2">
    <source>
        <dbReference type="ARBA" id="ARBA00022589"/>
    </source>
</evidence>
<keyword evidence="5 6" id="KW-0949">S-adenosyl-L-methionine</keyword>
<keyword evidence="9" id="KW-1185">Reference proteome</keyword>
<dbReference type="InParanoid" id="C1EAG5"/>
<dbReference type="OrthoDB" id="8300214at2759"/>
<dbReference type="SUPFAM" id="SSF53335">
    <property type="entry name" value="S-adenosyl-L-methionine-dependent methyltransferases"/>
    <property type="match status" value="1"/>
</dbReference>
<dbReference type="InterPro" id="IPR029063">
    <property type="entry name" value="SAM-dependent_MTases_sf"/>
</dbReference>
<dbReference type="KEGG" id="mis:MICPUN_75700"/>
<reference evidence="8 9" key="1">
    <citation type="journal article" date="2009" name="Science">
        <title>Green evolution and dynamic adaptations revealed by genomes of the marine picoeukaryotes Micromonas.</title>
        <authorList>
            <person name="Worden A.Z."/>
            <person name="Lee J.H."/>
            <person name="Mock T."/>
            <person name="Rouze P."/>
            <person name="Simmons M.P."/>
            <person name="Aerts A.L."/>
            <person name="Allen A.E."/>
            <person name="Cuvelier M.L."/>
            <person name="Derelle E."/>
            <person name="Everett M.V."/>
            <person name="Foulon E."/>
            <person name="Grimwood J."/>
            <person name="Gundlach H."/>
            <person name="Henrissat B."/>
            <person name="Napoli C."/>
            <person name="McDonald S.M."/>
            <person name="Parker M.S."/>
            <person name="Rombauts S."/>
            <person name="Salamov A."/>
            <person name="Von Dassow P."/>
            <person name="Badger J.H."/>
            <person name="Coutinho P.M."/>
            <person name="Demir E."/>
            <person name="Dubchak I."/>
            <person name="Gentemann C."/>
            <person name="Eikrem W."/>
            <person name="Gready J.E."/>
            <person name="John U."/>
            <person name="Lanier W."/>
            <person name="Lindquist E.A."/>
            <person name="Lucas S."/>
            <person name="Mayer K.F."/>
            <person name="Moreau H."/>
            <person name="Not F."/>
            <person name="Otillar R."/>
            <person name="Panaud O."/>
            <person name="Pangilinan J."/>
            <person name="Paulsen I."/>
            <person name="Piegu B."/>
            <person name="Poliakov A."/>
            <person name="Robbens S."/>
            <person name="Schmutz J."/>
            <person name="Toulza E."/>
            <person name="Wyss T."/>
            <person name="Zelensky A."/>
            <person name="Zhou K."/>
            <person name="Armbrust E.V."/>
            <person name="Bhattacharya D."/>
            <person name="Goodenough U.W."/>
            <person name="Van de Peer Y."/>
            <person name="Grigoriev I.V."/>
        </authorList>
    </citation>
    <scope>NUCLEOTIDE SEQUENCE [LARGE SCALE GENOMIC DNA]</scope>
    <source>
        <strain evidence="9">RCC299 / NOUM17</strain>
    </source>
</reference>
<dbReference type="GO" id="GO:0009820">
    <property type="term" value="P:alkaloid metabolic process"/>
    <property type="evidence" value="ECO:0007669"/>
    <property type="project" value="UniProtKB-KW"/>
</dbReference>
<feature type="non-terminal residue" evidence="8">
    <location>
        <position position="1"/>
    </location>
</feature>
<feature type="domain" description="Methyltransferase" evidence="7">
    <location>
        <begin position="95"/>
        <end position="214"/>
    </location>
</feature>
<dbReference type="EMBL" id="CP001328">
    <property type="protein sequence ID" value="ACO64854.1"/>
    <property type="molecule type" value="Genomic_DNA"/>
</dbReference>
<sequence length="315" mass="35874">AGLGLAFAARRLKRDLDTPGRPWMDGTTVGREYDAWTEEQILEYYWGEHIHLGYYSDDDLAKGAGTLLGCKVKDFIEAKLDFCDEMLAWSECPDKPAKVLDVGCGIGGTSRHLAKTFGSGTQVTGITLSPKQVERATELAKEQNLPNASFRVMNALEMEFPADTFDMVWACESGEHMPDKKKYVEEMVRVLKPGGRLVIATWCQRSTPPAFTEEDLVNLDYLYKEWAHPYFISIEEYASLVEGTTTMRDVDTDDWTRQTIASWRHSIWAGVWDPIPVFSRPNIWYKTLRDIVCLERMRRAFGRGLMQYGMIKGVK</sequence>
<evidence type="ECO:0000259" key="7">
    <source>
        <dbReference type="Pfam" id="PF13847"/>
    </source>
</evidence>
<dbReference type="PANTHER" id="PTHR44068:SF11">
    <property type="entry name" value="GERANYL DIPHOSPHATE 2-C-METHYLTRANSFERASE"/>
    <property type="match status" value="1"/>
</dbReference>
<evidence type="ECO:0000256" key="6">
    <source>
        <dbReference type="PROSITE-ProRule" id="PRU00914"/>
    </source>
</evidence>
<evidence type="ECO:0000256" key="5">
    <source>
        <dbReference type="ARBA" id="ARBA00022691"/>
    </source>
</evidence>
<dbReference type="AlphaFoldDB" id="C1EAG5"/>
<dbReference type="PANTHER" id="PTHR44068">
    <property type="entry name" value="ZGC:194242"/>
    <property type="match status" value="1"/>
</dbReference>
<dbReference type="GO" id="GO:0032259">
    <property type="term" value="P:methylation"/>
    <property type="evidence" value="ECO:0007669"/>
    <property type="project" value="UniProtKB-UniRule"/>
</dbReference>
<dbReference type="eggNOG" id="KOG1269">
    <property type="taxonomic scope" value="Eukaryota"/>
</dbReference>
<dbReference type="GO" id="GO:0008168">
    <property type="term" value="F:methyltransferase activity"/>
    <property type="evidence" value="ECO:0007669"/>
    <property type="project" value="UniProtKB-KW"/>
</dbReference>